<accession>A0AAE0ZHU2</accession>
<protein>
    <recommendedName>
        <fullName evidence="10">BTB domain-containing protein</fullName>
    </recommendedName>
</protein>
<dbReference type="PROSITE" id="PS50097">
    <property type="entry name" value="BTB"/>
    <property type="match status" value="2"/>
</dbReference>
<dbReference type="SMART" id="SM00173">
    <property type="entry name" value="RAS"/>
    <property type="match status" value="1"/>
</dbReference>
<dbReference type="EMBL" id="JAWDGP010003960">
    <property type="protein sequence ID" value="KAK3769161.1"/>
    <property type="molecule type" value="Genomic_DNA"/>
</dbReference>
<dbReference type="Pfam" id="PF00071">
    <property type="entry name" value="Ras"/>
    <property type="match status" value="1"/>
</dbReference>
<keyword evidence="5" id="KW-0547">Nucleotide-binding</keyword>
<dbReference type="GO" id="GO:0007264">
    <property type="term" value="P:small GTPase-mediated signal transduction"/>
    <property type="evidence" value="ECO:0007669"/>
    <property type="project" value="InterPro"/>
</dbReference>
<evidence type="ECO:0000313" key="12">
    <source>
        <dbReference type="Proteomes" id="UP001283361"/>
    </source>
</evidence>
<reference evidence="11" key="1">
    <citation type="journal article" date="2023" name="G3 (Bethesda)">
        <title>A reference genome for the long-term kleptoplast-retaining sea slug Elysia crispata morphotype clarki.</title>
        <authorList>
            <person name="Eastman K.E."/>
            <person name="Pendleton A.L."/>
            <person name="Shaikh M.A."/>
            <person name="Suttiyut T."/>
            <person name="Ogas R."/>
            <person name="Tomko P."/>
            <person name="Gavelis G."/>
            <person name="Widhalm J.R."/>
            <person name="Wisecaver J.H."/>
        </authorList>
    </citation>
    <scope>NUCLEOTIDE SEQUENCE</scope>
    <source>
        <strain evidence="11">ECLA1</strain>
    </source>
</reference>
<feature type="domain" description="BTB" evidence="10">
    <location>
        <begin position="236"/>
        <end position="338"/>
    </location>
</feature>
<keyword evidence="12" id="KW-1185">Reference proteome</keyword>
<dbReference type="GO" id="GO:0005886">
    <property type="term" value="C:plasma membrane"/>
    <property type="evidence" value="ECO:0007669"/>
    <property type="project" value="UniProtKB-SubCell"/>
</dbReference>
<evidence type="ECO:0000256" key="4">
    <source>
        <dbReference type="ARBA" id="ARBA00022481"/>
    </source>
</evidence>
<gene>
    <name evidence="11" type="ORF">RRG08_014024</name>
</gene>
<keyword evidence="6" id="KW-0342">GTP-binding</keyword>
<keyword evidence="7" id="KW-0472">Membrane</keyword>
<dbReference type="FunFam" id="3.30.710.10:FF:000202">
    <property type="entry name" value="Predicted protein"/>
    <property type="match status" value="1"/>
</dbReference>
<evidence type="ECO:0000313" key="11">
    <source>
        <dbReference type="EMBL" id="KAK3769161.1"/>
    </source>
</evidence>
<proteinExistence type="inferred from homology"/>
<dbReference type="Pfam" id="PF00651">
    <property type="entry name" value="BTB"/>
    <property type="match status" value="3"/>
</dbReference>
<sequence>MENLKLVVIGDGAVGKSCLLIAYTTNAFPSEYVPTVFDNYAVNVMVDGKPFNIGLWDTAGQEDYDRLRPLSYPQTDVFLICYSVDNIDSLTNVKEKWIMELQHFCHDVPVMLVGCKTDLRRRDDASATGRRCVTFAEGLRVAKDINAMYVETSSLLQEGLKDCFDQAIRLATCNRPVKKTKKGASFGFSAFGRSKKREPTLIPPVMPPAGKAPWMEMESSRFADDWYKTMQDPKFSDVTFVVEGCRKLQAHRIVLCAASSFFGKVLASGMSPQTSQQDALNQIDSFDREDLNSGKIEGISSVHDGEDGLLVELSADIKAKSFVRVLEFIYTGVPRLPEDADEEVVKELRRVANIFKMPYLATICDNIEREEEFLNPSIGTYLNDETGVKMKQMFLNKRTYADVVFSLDGQKVYAHKVILSTRSDVMAAMFSGNFMESKKDQISEIPITSSSLENFLALLEYLYTDHAPLEESNDLVGILTLADENCQSRLVNLCELYISKEVDRACRDRIEKAEIDVIGLLNMANMYNAKQLTTFCLHFISTNYDAFSRRQEFRNLEPKDREHVDEHRWPPLAYLKAVEEFEKELEKRGQNTDTCVVM</sequence>
<evidence type="ECO:0000256" key="5">
    <source>
        <dbReference type="ARBA" id="ARBA00022741"/>
    </source>
</evidence>
<organism evidence="11 12">
    <name type="scientific">Elysia crispata</name>
    <name type="common">lettuce slug</name>
    <dbReference type="NCBI Taxonomy" id="231223"/>
    <lineage>
        <taxon>Eukaryota</taxon>
        <taxon>Metazoa</taxon>
        <taxon>Spiralia</taxon>
        <taxon>Lophotrochozoa</taxon>
        <taxon>Mollusca</taxon>
        <taxon>Gastropoda</taxon>
        <taxon>Heterobranchia</taxon>
        <taxon>Euthyneura</taxon>
        <taxon>Panpulmonata</taxon>
        <taxon>Sacoglossa</taxon>
        <taxon>Placobranchoidea</taxon>
        <taxon>Plakobranchidae</taxon>
        <taxon>Elysia</taxon>
    </lineage>
</organism>
<keyword evidence="8" id="KW-0449">Lipoprotein</keyword>
<dbReference type="AlphaFoldDB" id="A0AAE0ZHU2"/>
<keyword evidence="4" id="KW-0488">Methylation</keyword>
<dbReference type="PROSITE" id="PS51420">
    <property type="entry name" value="RHO"/>
    <property type="match status" value="1"/>
</dbReference>
<evidence type="ECO:0000256" key="7">
    <source>
        <dbReference type="ARBA" id="ARBA00023136"/>
    </source>
</evidence>
<name>A0AAE0ZHU2_9GAST</name>
<feature type="domain" description="BTB" evidence="10">
    <location>
        <begin position="401"/>
        <end position="471"/>
    </location>
</feature>
<dbReference type="GO" id="GO:0005525">
    <property type="term" value="F:GTP binding"/>
    <property type="evidence" value="ECO:0007669"/>
    <property type="project" value="UniProtKB-KW"/>
</dbReference>
<dbReference type="PRINTS" id="PR00449">
    <property type="entry name" value="RASTRNSFRMNG"/>
</dbReference>
<comment type="caution">
    <text evidence="11">The sequence shown here is derived from an EMBL/GenBank/DDBJ whole genome shotgun (WGS) entry which is preliminary data.</text>
</comment>
<dbReference type="PANTHER" id="PTHR24072">
    <property type="entry name" value="RHO FAMILY GTPASE"/>
    <property type="match status" value="1"/>
</dbReference>
<dbReference type="InterPro" id="IPR027417">
    <property type="entry name" value="P-loop_NTPase"/>
</dbReference>
<dbReference type="InterPro" id="IPR000210">
    <property type="entry name" value="BTB/POZ_dom"/>
</dbReference>
<dbReference type="InterPro" id="IPR005225">
    <property type="entry name" value="Small_GTP-bd"/>
</dbReference>
<comment type="subcellular location">
    <subcellularLocation>
        <location evidence="1">Cell membrane</location>
        <topology evidence="1">Lipid-anchor</topology>
        <orientation evidence="1">Cytoplasmic side</orientation>
    </subcellularLocation>
</comment>
<evidence type="ECO:0000256" key="8">
    <source>
        <dbReference type="ARBA" id="ARBA00023288"/>
    </source>
</evidence>
<evidence type="ECO:0000256" key="6">
    <source>
        <dbReference type="ARBA" id="ARBA00023134"/>
    </source>
</evidence>
<dbReference type="Gene3D" id="3.30.710.10">
    <property type="entry name" value="Potassium Channel Kv1.1, Chain A"/>
    <property type="match status" value="2"/>
</dbReference>
<dbReference type="InterPro" id="IPR001806">
    <property type="entry name" value="Small_GTPase"/>
</dbReference>
<dbReference type="SMART" id="SM00175">
    <property type="entry name" value="RAB"/>
    <property type="match status" value="1"/>
</dbReference>
<dbReference type="SMART" id="SM00225">
    <property type="entry name" value="BTB"/>
    <property type="match status" value="2"/>
</dbReference>
<dbReference type="SMART" id="SM00174">
    <property type="entry name" value="RHO"/>
    <property type="match status" value="1"/>
</dbReference>
<dbReference type="CDD" id="cd00157">
    <property type="entry name" value="Rho"/>
    <property type="match status" value="1"/>
</dbReference>
<comment type="similarity">
    <text evidence="2">Belongs to the small GTPase superfamily. Rho family.</text>
</comment>
<dbReference type="InterPro" id="IPR011333">
    <property type="entry name" value="SKP1/BTB/POZ_sf"/>
</dbReference>
<dbReference type="FunFam" id="3.40.50.300:FF:000983">
    <property type="entry name" value="Rho family GTPase"/>
    <property type="match status" value="1"/>
</dbReference>
<evidence type="ECO:0000259" key="10">
    <source>
        <dbReference type="PROSITE" id="PS50097"/>
    </source>
</evidence>
<dbReference type="CDD" id="cd18299">
    <property type="entry name" value="BTB1_POZ_RhoBTB"/>
    <property type="match status" value="1"/>
</dbReference>
<keyword evidence="3" id="KW-1003">Cell membrane</keyword>
<evidence type="ECO:0000256" key="1">
    <source>
        <dbReference type="ARBA" id="ARBA00004342"/>
    </source>
</evidence>
<dbReference type="InterPro" id="IPR003578">
    <property type="entry name" value="Small_GTPase_Rho"/>
</dbReference>
<evidence type="ECO:0000256" key="3">
    <source>
        <dbReference type="ARBA" id="ARBA00022475"/>
    </source>
</evidence>
<dbReference type="PROSITE" id="PS51421">
    <property type="entry name" value="RAS"/>
    <property type="match status" value="1"/>
</dbReference>
<dbReference type="CDD" id="cd18499">
    <property type="entry name" value="BACK_RHOBTB"/>
    <property type="match status" value="1"/>
</dbReference>
<dbReference type="Gene3D" id="1.25.40.420">
    <property type="match status" value="1"/>
</dbReference>
<dbReference type="GO" id="GO:0003924">
    <property type="term" value="F:GTPase activity"/>
    <property type="evidence" value="ECO:0007669"/>
    <property type="project" value="InterPro"/>
</dbReference>
<dbReference type="NCBIfam" id="TIGR00231">
    <property type="entry name" value="small_GTP"/>
    <property type="match status" value="1"/>
</dbReference>
<dbReference type="Gene3D" id="3.40.50.300">
    <property type="entry name" value="P-loop containing nucleotide triphosphate hydrolases"/>
    <property type="match status" value="1"/>
</dbReference>
<dbReference type="SUPFAM" id="SSF54695">
    <property type="entry name" value="POZ domain"/>
    <property type="match status" value="2"/>
</dbReference>
<dbReference type="PROSITE" id="PS51419">
    <property type="entry name" value="RAB"/>
    <property type="match status" value="1"/>
</dbReference>
<dbReference type="Proteomes" id="UP001283361">
    <property type="component" value="Unassembled WGS sequence"/>
</dbReference>
<dbReference type="SUPFAM" id="SSF52540">
    <property type="entry name" value="P-loop containing nucleoside triphosphate hydrolases"/>
    <property type="match status" value="1"/>
</dbReference>
<keyword evidence="9" id="KW-0636">Prenylation</keyword>
<evidence type="ECO:0000256" key="2">
    <source>
        <dbReference type="ARBA" id="ARBA00010142"/>
    </source>
</evidence>
<evidence type="ECO:0000256" key="9">
    <source>
        <dbReference type="ARBA" id="ARBA00023289"/>
    </source>
</evidence>